<feature type="transmembrane region" description="Helical" evidence="4">
    <location>
        <begin position="192"/>
        <end position="213"/>
    </location>
</feature>
<keyword evidence="4" id="KW-1133">Transmembrane helix</keyword>
<reference evidence="6 7" key="1">
    <citation type="submission" date="2018-01" db="EMBL/GenBank/DDBJ databases">
        <title>Whole genome analyses suggest that Burkholderia sensu lato contains two further novel genera in the rhizoxinica-symbiotica group Mycetohabitans gen. nov., and Trinickia gen. nov.: implications for the evolution of diazotrophy and nodulation in the Burkholderiaceae.</title>
        <authorList>
            <person name="Estrada-de los Santos P."/>
            <person name="Palmer M."/>
            <person name="Chavez-Ramirez B."/>
            <person name="Beukes C."/>
            <person name="Steenkamp E.T."/>
            <person name="Hirsch A.M."/>
            <person name="Manyaka P."/>
            <person name="Maluk M."/>
            <person name="Lafos M."/>
            <person name="Crook M."/>
            <person name="Gross E."/>
            <person name="Simon M.F."/>
            <person name="Bueno dos Reis Junior F."/>
            <person name="Poole P.S."/>
            <person name="Venter S.N."/>
            <person name="James E.K."/>
        </authorList>
    </citation>
    <scope>NUCLEOTIDE SEQUENCE [LARGE SCALE GENOMIC DNA]</scope>
    <source>
        <strain evidence="6 7">GP25-8</strain>
    </source>
</reference>
<dbReference type="PANTHER" id="PTHR45138">
    <property type="entry name" value="REGULATORY COMPONENTS OF SENSORY TRANSDUCTION SYSTEM"/>
    <property type="match status" value="1"/>
</dbReference>
<sequence length="471" mass="50177">MQATLIQLSATKTQRAAAVIAAAVMLCGAVLVWPHARAQGVVVQPFMPIFATSVAIAEGLTGFLLWTQFRASGRLIFVALACAYAFTSVAVVFHLLVYPGVFSANGLLGAGRQTSIWIWLIWRAGYALLAALALALKARPPIEGRTKRRIRGSLMIAGSIGLSIALCSAAVAGRNLLPDLVSTASAYHHLSAHPALLTVAAICFASFCAHVLVTRLRTLVDVWLAVALLAGFIDVALTLGAGARYSVGWYAARIAAMVSANAVLGMLMSETSRTYQRLADAHRALQELSVRDGLTGVFNRAYFDERYPREFMLAIKADYPLAVLLVDVDHFKDYNDALGHLAGDECLRRIAHTLSASLSRPNDFVARYGGEEFVVVLPSCDPAAGMVMAERLRQAIADMALPGPVTGGPCVTVSIGHASSRFHAEAPPATLLAAADSALYKAKAHGRNRVEDEPGPQPTAAAYPRHAMSHP</sequence>
<protein>
    <recommendedName>
        <fullName evidence="1">diguanylate cyclase</fullName>
        <ecNumber evidence="1">2.7.7.65</ecNumber>
    </recommendedName>
</protein>
<feature type="transmembrane region" description="Helical" evidence="4">
    <location>
        <begin position="116"/>
        <end position="138"/>
    </location>
</feature>
<proteinExistence type="predicted"/>
<dbReference type="PROSITE" id="PS50887">
    <property type="entry name" value="GGDEF"/>
    <property type="match status" value="1"/>
</dbReference>
<dbReference type="Pfam" id="PF00990">
    <property type="entry name" value="GGDEF"/>
    <property type="match status" value="1"/>
</dbReference>
<evidence type="ECO:0000256" key="2">
    <source>
        <dbReference type="ARBA" id="ARBA00034247"/>
    </source>
</evidence>
<feature type="domain" description="GGDEF" evidence="5">
    <location>
        <begin position="319"/>
        <end position="455"/>
    </location>
</feature>
<feature type="transmembrane region" description="Helical" evidence="4">
    <location>
        <begin position="46"/>
        <end position="66"/>
    </location>
</feature>
<dbReference type="NCBIfam" id="TIGR00254">
    <property type="entry name" value="GGDEF"/>
    <property type="match status" value="1"/>
</dbReference>
<evidence type="ECO:0000256" key="4">
    <source>
        <dbReference type="SAM" id="Phobius"/>
    </source>
</evidence>
<gene>
    <name evidence="6" type="ORF">C0Z19_00100</name>
</gene>
<dbReference type="GO" id="GO:0052621">
    <property type="term" value="F:diguanylate cyclase activity"/>
    <property type="evidence" value="ECO:0007669"/>
    <property type="project" value="UniProtKB-EC"/>
</dbReference>
<dbReference type="InterPro" id="IPR033424">
    <property type="entry name" value="MASE4"/>
</dbReference>
<comment type="caution">
    <text evidence="6">The sequence shown here is derived from an EMBL/GenBank/DDBJ whole genome shotgun (WGS) entry which is preliminary data.</text>
</comment>
<feature type="transmembrane region" description="Helical" evidence="4">
    <location>
        <begin position="16"/>
        <end position="34"/>
    </location>
</feature>
<evidence type="ECO:0000313" key="6">
    <source>
        <dbReference type="EMBL" id="PMS28185.1"/>
    </source>
</evidence>
<feature type="transmembrane region" description="Helical" evidence="4">
    <location>
        <begin position="150"/>
        <end position="172"/>
    </location>
</feature>
<feature type="transmembrane region" description="Helical" evidence="4">
    <location>
        <begin position="75"/>
        <end position="96"/>
    </location>
</feature>
<evidence type="ECO:0000313" key="7">
    <source>
        <dbReference type="Proteomes" id="UP000235347"/>
    </source>
</evidence>
<evidence type="ECO:0000256" key="1">
    <source>
        <dbReference type="ARBA" id="ARBA00012528"/>
    </source>
</evidence>
<name>A0A2N7WFU1_9BURK</name>
<dbReference type="InterPro" id="IPR029787">
    <property type="entry name" value="Nucleotide_cyclase"/>
</dbReference>
<dbReference type="GO" id="GO:0043709">
    <property type="term" value="P:cell adhesion involved in single-species biofilm formation"/>
    <property type="evidence" value="ECO:0007669"/>
    <property type="project" value="TreeGrafter"/>
</dbReference>
<accession>A0A2N7WFU1</accession>
<organism evidence="6 7">
    <name type="scientific">Trinickia soli</name>
    <dbReference type="NCBI Taxonomy" id="380675"/>
    <lineage>
        <taxon>Bacteria</taxon>
        <taxon>Pseudomonadati</taxon>
        <taxon>Pseudomonadota</taxon>
        <taxon>Betaproteobacteria</taxon>
        <taxon>Burkholderiales</taxon>
        <taxon>Burkholderiaceae</taxon>
        <taxon>Trinickia</taxon>
    </lineage>
</organism>
<dbReference type="SMART" id="SM00267">
    <property type="entry name" value="GGDEF"/>
    <property type="match status" value="1"/>
</dbReference>
<feature type="region of interest" description="Disordered" evidence="3">
    <location>
        <begin position="444"/>
        <end position="471"/>
    </location>
</feature>
<dbReference type="GO" id="GO:1902201">
    <property type="term" value="P:negative regulation of bacterial-type flagellum-dependent cell motility"/>
    <property type="evidence" value="ECO:0007669"/>
    <property type="project" value="TreeGrafter"/>
</dbReference>
<dbReference type="PANTHER" id="PTHR45138:SF9">
    <property type="entry name" value="DIGUANYLATE CYCLASE DGCM-RELATED"/>
    <property type="match status" value="1"/>
</dbReference>
<keyword evidence="7" id="KW-1185">Reference proteome</keyword>
<dbReference type="FunFam" id="3.30.70.270:FF:000001">
    <property type="entry name" value="Diguanylate cyclase domain protein"/>
    <property type="match status" value="1"/>
</dbReference>
<dbReference type="Proteomes" id="UP000235347">
    <property type="component" value="Unassembled WGS sequence"/>
</dbReference>
<dbReference type="GO" id="GO:0005886">
    <property type="term" value="C:plasma membrane"/>
    <property type="evidence" value="ECO:0007669"/>
    <property type="project" value="TreeGrafter"/>
</dbReference>
<dbReference type="InterPro" id="IPR043128">
    <property type="entry name" value="Rev_trsase/Diguanyl_cyclase"/>
</dbReference>
<dbReference type="SUPFAM" id="SSF55073">
    <property type="entry name" value="Nucleotide cyclase"/>
    <property type="match status" value="1"/>
</dbReference>
<evidence type="ECO:0000256" key="3">
    <source>
        <dbReference type="SAM" id="MobiDB-lite"/>
    </source>
</evidence>
<keyword evidence="4" id="KW-0472">Membrane</keyword>
<feature type="transmembrane region" description="Helical" evidence="4">
    <location>
        <begin position="247"/>
        <end position="267"/>
    </location>
</feature>
<feature type="transmembrane region" description="Helical" evidence="4">
    <location>
        <begin position="220"/>
        <end position="241"/>
    </location>
</feature>
<dbReference type="CDD" id="cd01949">
    <property type="entry name" value="GGDEF"/>
    <property type="match status" value="1"/>
</dbReference>
<keyword evidence="4" id="KW-0812">Transmembrane</keyword>
<dbReference type="RefSeq" id="WP_102607775.1">
    <property type="nucleotide sequence ID" value="NZ_CADIKD010000005.1"/>
</dbReference>
<comment type="catalytic activity">
    <reaction evidence="2">
        <text>2 GTP = 3',3'-c-di-GMP + 2 diphosphate</text>
        <dbReference type="Rhea" id="RHEA:24898"/>
        <dbReference type="ChEBI" id="CHEBI:33019"/>
        <dbReference type="ChEBI" id="CHEBI:37565"/>
        <dbReference type="ChEBI" id="CHEBI:58805"/>
        <dbReference type="EC" id="2.7.7.65"/>
    </reaction>
</comment>
<dbReference type="Gene3D" id="3.30.70.270">
    <property type="match status" value="1"/>
</dbReference>
<dbReference type="EC" id="2.7.7.65" evidence="1"/>
<dbReference type="EMBL" id="PNYB01000001">
    <property type="protein sequence ID" value="PMS28185.1"/>
    <property type="molecule type" value="Genomic_DNA"/>
</dbReference>
<dbReference type="Pfam" id="PF17158">
    <property type="entry name" value="MASE4"/>
    <property type="match status" value="1"/>
</dbReference>
<dbReference type="AlphaFoldDB" id="A0A2N7WFU1"/>
<evidence type="ECO:0000259" key="5">
    <source>
        <dbReference type="PROSITE" id="PS50887"/>
    </source>
</evidence>
<dbReference type="InterPro" id="IPR000160">
    <property type="entry name" value="GGDEF_dom"/>
</dbReference>
<dbReference type="InterPro" id="IPR050469">
    <property type="entry name" value="Diguanylate_Cyclase"/>
</dbReference>